<dbReference type="Proteomes" id="UP000030745">
    <property type="component" value="Unassembled WGS sequence"/>
</dbReference>
<dbReference type="VEuPathDB" id="FungiDB:SPRG_21780"/>
<dbReference type="OrthoDB" id="2538345at2759"/>
<name>A0A067BIG6_SAPPC</name>
<reference evidence="2 3" key="1">
    <citation type="journal article" date="2013" name="PLoS Genet.">
        <title>Distinctive expansion of potential virulence genes in the genome of the oomycete fish pathogen Saprolegnia parasitica.</title>
        <authorList>
            <person name="Jiang R.H."/>
            <person name="de Bruijn I."/>
            <person name="Haas B.J."/>
            <person name="Belmonte R."/>
            <person name="Lobach L."/>
            <person name="Christie J."/>
            <person name="van den Ackerveken G."/>
            <person name="Bottin A."/>
            <person name="Bulone V."/>
            <person name="Diaz-Moreno S.M."/>
            <person name="Dumas B."/>
            <person name="Fan L."/>
            <person name="Gaulin E."/>
            <person name="Govers F."/>
            <person name="Grenville-Briggs L.J."/>
            <person name="Horner N.R."/>
            <person name="Levin J.Z."/>
            <person name="Mammella M."/>
            <person name="Meijer H.J."/>
            <person name="Morris P."/>
            <person name="Nusbaum C."/>
            <person name="Oome S."/>
            <person name="Phillips A.J."/>
            <person name="van Rooyen D."/>
            <person name="Rzeszutek E."/>
            <person name="Saraiva M."/>
            <person name="Secombes C.J."/>
            <person name="Seidl M.F."/>
            <person name="Snel B."/>
            <person name="Stassen J.H."/>
            <person name="Sykes S."/>
            <person name="Tripathy S."/>
            <person name="van den Berg H."/>
            <person name="Vega-Arreguin J.C."/>
            <person name="Wawra S."/>
            <person name="Young S.K."/>
            <person name="Zeng Q."/>
            <person name="Dieguez-Uribeondo J."/>
            <person name="Russ C."/>
            <person name="Tyler B.M."/>
            <person name="van West P."/>
        </authorList>
    </citation>
    <scope>NUCLEOTIDE SEQUENCE [LARGE SCALE GENOMIC DNA]</scope>
    <source>
        <strain evidence="2 3">CBS 223.65</strain>
    </source>
</reference>
<feature type="compositionally biased region" description="Basic residues" evidence="1">
    <location>
        <begin position="1"/>
        <end position="19"/>
    </location>
</feature>
<gene>
    <name evidence="2" type="ORF">SPRG_21780</name>
</gene>
<dbReference type="RefSeq" id="XP_012211318.1">
    <property type="nucleotide sequence ID" value="XM_012355928.1"/>
</dbReference>
<accession>A0A067BIG6</accession>
<dbReference type="KEGG" id="spar:SPRG_21780"/>
<proteinExistence type="predicted"/>
<feature type="region of interest" description="Disordered" evidence="1">
    <location>
        <begin position="218"/>
        <end position="238"/>
    </location>
</feature>
<feature type="compositionally biased region" description="Low complexity" evidence="1">
    <location>
        <begin position="35"/>
        <end position="46"/>
    </location>
</feature>
<sequence length="238" mass="27470">MSDRRPSHRSRSRDRRRSPDRRGDGAPTGAKAEARTGVVVAAPPAPSGRAAASAVPAAIVAAVNEYGKYGILRETDFHAKAVSFQAWLRDVKKIPDFNGPKYEAMDHFRDYMEDYNTATLPHAKYYDIEKYEQRKLAKEQAKRAKRHKPRPAEEEATAYAERMRQRAEANKKEFALILQTMDRSKIESMREQQRLRDQMQMHYKAGNMDEARRLEHLLTKKDEAKPEPEFKPDTGRHF</sequence>
<dbReference type="AlphaFoldDB" id="A0A067BIG6"/>
<dbReference type="GeneID" id="24142338"/>
<protein>
    <submittedName>
        <fullName evidence="2">Uncharacterized protein</fullName>
    </submittedName>
</protein>
<evidence type="ECO:0000256" key="1">
    <source>
        <dbReference type="SAM" id="MobiDB-lite"/>
    </source>
</evidence>
<dbReference type="PANTHER" id="PTHR34689">
    <property type="entry name" value="NUCLEIC ACID-BINDING PROTEIN"/>
    <property type="match status" value="1"/>
</dbReference>
<evidence type="ECO:0000313" key="3">
    <source>
        <dbReference type="Proteomes" id="UP000030745"/>
    </source>
</evidence>
<organism evidence="2 3">
    <name type="scientific">Saprolegnia parasitica (strain CBS 223.65)</name>
    <dbReference type="NCBI Taxonomy" id="695850"/>
    <lineage>
        <taxon>Eukaryota</taxon>
        <taxon>Sar</taxon>
        <taxon>Stramenopiles</taxon>
        <taxon>Oomycota</taxon>
        <taxon>Saprolegniomycetes</taxon>
        <taxon>Saprolegniales</taxon>
        <taxon>Saprolegniaceae</taxon>
        <taxon>Saprolegnia</taxon>
    </lineage>
</organism>
<feature type="region of interest" description="Disordered" evidence="1">
    <location>
        <begin position="1"/>
        <end position="46"/>
    </location>
</feature>
<dbReference type="PANTHER" id="PTHR34689:SF1">
    <property type="entry name" value="NUCLEIC ACID-BINDING PROTEIN"/>
    <property type="match status" value="1"/>
</dbReference>
<evidence type="ECO:0000313" key="2">
    <source>
        <dbReference type="EMBL" id="KDO17973.1"/>
    </source>
</evidence>
<dbReference type="EMBL" id="KK583522">
    <property type="protein sequence ID" value="KDO17973.1"/>
    <property type="molecule type" value="Genomic_DNA"/>
</dbReference>
<keyword evidence="3" id="KW-1185">Reference proteome</keyword>